<evidence type="ECO:0000313" key="1">
    <source>
        <dbReference type="EMBL" id="PQJ27123.1"/>
    </source>
</evidence>
<dbReference type="AlphaFoldDB" id="A0A2S7TYR4"/>
<organism evidence="1 2">
    <name type="scientific">Rubritalea profundi</name>
    <dbReference type="NCBI Taxonomy" id="1658618"/>
    <lineage>
        <taxon>Bacteria</taxon>
        <taxon>Pseudomonadati</taxon>
        <taxon>Verrucomicrobiota</taxon>
        <taxon>Verrucomicrobiia</taxon>
        <taxon>Verrucomicrobiales</taxon>
        <taxon>Rubritaleaceae</taxon>
        <taxon>Rubritalea</taxon>
    </lineage>
</organism>
<reference evidence="1 2" key="1">
    <citation type="submission" date="2016-12" db="EMBL/GenBank/DDBJ databases">
        <title>Study of bacterial adaptation to deep sea.</title>
        <authorList>
            <person name="Song J."/>
            <person name="Yoshizawa S."/>
            <person name="Kogure K."/>
        </authorList>
    </citation>
    <scope>NUCLEOTIDE SEQUENCE [LARGE SCALE GENOMIC DNA]</scope>
    <source>
        <strain evidence="1 2">SAORIC-165</strain>
    </source>
</reference>
<gene>
    <name evidence="1" type="ORF">BSZ32_00470</name>
</gene>
<dbReference type="OrthoDB" id="3235173at2"/>
<evidence type="ECO:0008006" key="3">
    <source>
        <dbReference type="Google" id="ProtNLM"/>
    </source>
</evidence>
<name>A0A2S7TYR4_9BACT</name>
<evidence type="ECO:0000313" key="2">
    <source>
        <dbReference type="Proteomes" id="UP000239907"/>
    </source>
</evidence>
<proteinExistence type="predicted"/>
<sequence>MKNALDLPILLKEMAPEMGYVFSKGDLAHLFGNRDNTTLDARMRKMISSGYLKRAMRGYFYTEGAALEDMALKIYPEGYLSLGTALCYHQMIGTSPRWLCHMMTTRPKGKVIKTDIGTISMSSHQAEQHFGIINVNGRRYANKEKALIDACYFYLRGKNFHLTSTATSIFRHWIRNAWKSIYHAIKTRNSSASLEG</sequence>
<dbReference type="EMBL" id="MQWA01000001">
    <property type="protein sequence ID" value="PQJ27123.1"/>
    <property type="molecule type" value="Genomic_DNA"/>
</dbReference>
<protein>
    <recommendedName>
        <fullName evidence="3">AbiEi antitoxin C-terminal domain-containing protein</fullName>
    </recommendedName>
</protein>
<accession>A0A2S7TYR4</accession>
<dbReference type="Proteomes" id="UP000239907">
    <property type="component" value="Unassembled WGS sequence"/>
</dbReference>
<dbReference type="RefSeq" id="WP_105041609.1">
    <property type="nucleotide sequence ID" value="NZ_MQWA01000001.1"/>
</dbReference>
<keyword evidence="2" id="KW-1185">Reference proteome</keyword>
<comment type="caution">
    <text evidence="1">The sequence shown here is derived from an EMBL/GenBank/DDBJ whole genome shotgun (WGS) entry which is preliminary data.</text>
</comment>